<dbReference type="GO" id="GO:0008253">
    <property type="term" value="F:5'-nucleotidase activity"/>
    <property type="evidence" value="ECO:0007669"/>
    <property type="project" value="UniProtKB-EC"/>
</dbReference>
<keyword evidence="10" id="KW-1185">Reference proteome</keyword>
<protein>
    <recommendedName>
        <fullName evidence="7">5'-nucleotidase SurE</fullName>
        <ecNumber evidence="7">3.1.3.5</ecNumber>
    </recommendedName>
    <alternativeName>
        <fullName evidence="7">Nucleoside 5'-monophosphate phosphohydrolase</fullName>
    </alternativeName>
</protein>
<evidence type="ECO:0000256" key="7">
    <source>
        <dbReference type="HAMAP-Rule" id="MF_00060"/>
    </source>
</evidence>
<gene>
    <name evidence="7 9" type="primary">surE</name>
    <name evidence="9" type="ORF">ACFQ21_04705</name>
</gene>
<comment type="caution">
    <text evidence="9">The sequence shown here is derived from an EMBL/GenBank/DDBJ whole genome shotgun (WGS) entry which is preliminary data.</text>
</comment>
<evidence type="ECO:0000259" key="8">
    <source>
        <dbReference type="Pfam" id="PF01975"/>
    </source>
</evidence>
<dbReference type="EMBL" id="JBHTKA010000001">
    <property type="protein sequence ID" value="MFD0998591.1"/>
    <property type="molecule type" value="Genomic_DNA"/>
</dbReference>
<accession>A0ABW3JZK2</accession>
<feature type="binding site" evidence="7">
    <location>
        <position position="16"/>
    </location>
    <ligand>
        <name>a divalent metal cation</name>
        <dbReference type="ChEBI" id="CHEBI:60240"/>
    </ligand>
</feature>
<dbReference type="InterPro" id="IPR030048">
    <property type="entry name" value="SurE"/>
</dbReference>
<dbReference type="InterPro" id="IPR036523">
    <property type="entry name" value="SurE-like_sf"/>
</dbReference>
<dbReference type="GO" id="GO:0008254">
    <property type="term" value="F:3'-nucleotidase activity"/>
    <property type="evidence" value="ECO:0007669"/>
    <property type="project" value="UniProtKB-EC"/>
</dbReference>
<evidence type="ECO:0000256" key="3">
    <source>
        <dbReference type="ARBA" id="ARBA00022490"/>
    </source>
</evidence>
<comment type="function">
    <text evidence="7">Nucleotidase that shows phosphatase activity on nucleoside 5'-monophosphates.</text>
</comment>
<dbReference type="PANTHER" id="PTHR30457">
    <property type="entry name" value="5'-NUCLEOTIDASE SURE"/>
    <property type="match status" value="1"/>
</dbReference>
<evidence type="ECO:0000313" key="9">
    <source>
        <dbReference type="EMBL" id="MFD0998591.1"/>
    </source>
</evidence>
<name>A0ABW3JZK2_9BACT</name>
<dbReference type="Pfam" id="PF01975">
    <property type="entry name" value="SurE"/>
    <property type="match status" value="1"/>
</dbReference>
<reference evidence="10" key="1">
    <citation type="journal article" date="2019" name="Int. J. Syst. Evol. Microbiol.">
        <title>The Global Catalogue of Microorganisms (GCM) 10K type strain sequencing project: providing services to taxonomists for standard genome sequencing and annotation.</title>
        <authorList>
            <consortium name="The Broad Institute Genomics Platform"/>
            <consortium name="The Broad Institute Genome Sequencing Center for Infectious Disease"/>
            <person name="Wu L."/>
            <person name="Ma J."/>
        </authorList>
    </citation>
    <scope>NUCLEOTIDE SEQUENCE [LARGE SCALE GENOMIC DNA]</scope>
    <source>
        <strain evidence="10">CCUG 58938</strain>
    </source>
</reference>
<keyword evidence="4 7" id="KW-0479">Metal-binding</keyword>
<comment type="similarity">
    <text evidence="2 7">Belongs to the SurE nucleotidase family.</text>
</comment>
<keyword evidence="6 7" id="KW-0378">Hydrolase</keyword>
<evidence type="ECO:0000256" key="1">
    <source>
        <dbReference type="ARBA" id="ARBA00000815"/>
    </source>
</evidence>
<comment type="subcellular location">
    <subcellularLocation>
        <location evidence="7">Cytoplasm</location>
    </subcellularLocation>
</comment>
<dbReference type="SUPFAM" id="SSF64167">
    <property type="entry name" value="SurE-like"/>
    <property type="match status" value="1"/>
</dbReference>
<sequence>METTKWRMRILVTNDDGIYSPGIACLAKIAARFGEVKVVAPDVEQSSMGHAITASRPLFYKKSPINFGNIEAYRVNGTPADCVALGSHLWAQTDVVLSGINMGSNLGNSMWHSGTLAGAKQAVLMGMRGIALSTPAGKSEPDFNAIEPFVEKTLSVLLEHPDLSLINVNFPPKPEGIKWTRQAVQQYDGKIVPGTDPLGRKHYWFTVTTLEPAQEGTDRWAVENGYVSITPLRLDLTNENELMKALQKTPEPAVG</sequence>
<feature type="binding site" evidence="7">
    <location>
        <position position="15"/>
    </location>
    <ligand>
        <name>a divalent metal cation</name>
        <dbReference type="ChEBI" id="CHEBI:60240"/>
    </ligand>
</feature>
<evidence type="ECO:0000256" key="5">
    <source>
        <dbReference type="ARBA" id="ARBA00022741"/>
    </source>
</evidence>
<dbReference type="Gene3D" id="3.40.1210.10">
    <property type="entry name" value="Survival protein SurE-like phosphatase/nucleotidase"/>
    <property type="match status" value="1"/>
</dbReference>
<evidence type="ECO:0000256" key="2">
    <source>
        <dbReference type="ARBA" id="ARBA00011062"/>
    </source>
</evidence>
<proteinExistence type="inferred from homology"/>
<evidence type="ECO:0000256" key="6">
    <source>
        <dbReference type="ARBA" id="ARBA00022801"/>
    </source>
</evidence>
<evidence type="ECO:0000313" key="10">
    <source>
        <dbReference type="Proteomes" id="UP001597112"/>
    </source>
</evidence>
<organism evidence="9 10">
    <name type="scientific">Ohtaekwangia kribbensis</name>
    <dbReference type="NCBI Taxonomy" id="688913"/>
    <lineage>
        <taxon>Bacteria</taxon>
        <taxon>Pseudomonadati</taxon>
        <taxon>Bacteroidota</taxon>
        <taxon>Cytophagia</taxon>
        <taxon>Cytophagales</taxon>
        <taxon>Fulvivirgaceae</taxon>
        <taxon>Ohtaekwangia</taxon>
    </lineage>
</organism>
<feature type="domain" description="Survival protein SurE-like phosphatase/nucleotidase" evidence="8">
    <location>
        <begin position="10"/>
        <end position="187"/>
    </location>
</feature>
<evidence type="ECO:0000256" key="4">
    <source>
        <dbReference type="ARBA" id="ARBA00022723"/>
    </source>
</evidence>
<comment type="catalytic activity">
    <reaction evidence="1 7">
        <text>a ribonucleoside 5'-phosphate + H2O = a ribonucleoside + phosphate</text>
        <dbReference type="Rhea" id="RHEA:12484"/>
        <dbReference type="ChEBI" id="CHEBI:15377"/>
        <dbReference type="ChEBI" id="CHEBI:18254"/>
        <dbReference type="ChEBI" id="CHEBI:43474"/>
        <dbReference type="ChEBI" id="CHEBI:58043"/>
        <dbReference type="EC" id="3.1.3.5"/>
    </reaction>
</comment>
<comment type="cofactor">
    <cofactor evidence="7">
        <name>a divalent metal cation</name>
        <dbReference type="ChEBI" id="CHEBI:60240"/>
    </cofactor>
    <text evidence="7">Binds 1 divalent metal cation per subunit.</text>
</comment>
<dbReference type="HAMAP" id="MF_00060">
    <property type="entry name" value="SurE"/>
    <property type="match status" value="1"/>
</dbReference>
<dbReference type="InterPro" id="IPR002828">
    <property type="entry name" value="SurE-like_Pase/nucleotidase"/>
</dbReference>
<dbReference type="PANTHER" id="PTHR30457:SF12">
    <property type="entry name" value="5'_3'-NUCLEOTIDASE SURE"/>
    <property type="match status" value="1"/>
</dbReference>
<dbReference type="RefSeq" id="WP_377575532.1">
    <property type="nucleotide sequence ID" value="NZ_JBHTKA010000001.1"/>
</dbReference>
<dbReference type="Proteomes" id="UP001597112">
    <property type="component" value="Unassembled WGS sequence"/>
</dbReference>
<keyword evidence="5 7" id="KW-0547">Nucleotide-binding</keyword>
<dbReference type="NCBIfam" id="TIGR00087">
    <property type="entry name" value="surE"/>
    <property type="match status" value="1"/>
</dbReference>
<dbReference type="EC" id="3.1.3.5" evidence="7"/>
<keyword evidence="3 7" id="KW-0963">Cytoplasm</keyword>
<feature type="binding site" evidence="7">
    <location>
        <position position="101"/>
    </location>
    <ligand>
        <name>a divalent metal cation</name>
        <dbReference type="ChEBI" id="CHEBI:60240"/>
    </ligand>
</feature>
<feature type="binding site" evidence="7">
    <location>
        <position position="46"/>
    </location>
    <ligand>
        <name>a divalent metal cation</name>
        <dbReference type="ChEBI" id="CHEBI:60240"/>
    </ligand>
</feature>